<reference evidence="1 2" key="1">
    <citation type="submission" date="2019-07" db="EMBL/GenBank/DDBJ databases">
        <title>Genomic Encyclopedia of Type Strains, Phase III (KMG-III): the genomes of soil and plant-associated and newly described type strains.</title>
        <authorList>
            <person name="Whitman W."/>
        </authorList>
    </citation>
    <scope>NUCLEOTIDE SEQUENCE [LARGE SCALE GENOMIC DNA]</scope>
    <source>
        <strain evidence="1 2">BL24</strain>
    </source>
</reference>
<dbReference type="Proteomes" id="UP000323257">
    <property type="component" value="Unassembled WGS sequence"/>
</dbReference>
<evidence type="ECO:0000313" key="2">
    <source>
        <dbReference type="Proteomes" id="UP000323257"/>
    </source>
</evidence>
<keyword evidence="2" id="KW-1185">Reference proteome</keyword>
<proteinExistence type="predicted"/>
<evidence type="ECO:0000313" key="1">
    <source>
        <dbReference type="EMBL" id="TYP78122.1"/>
    </source>
</evidence>
<comment type="caution">
    <text evidence="1">The sequence shown here is derived from an EMBL/GenBank/DDBJ whole genome shotgun (WGS) entry which is preliminary data.</text>
</comment>
<name>A0A5S5CHZ4_9BACL</name>
<protein>
    <submittedName>
        <fullName evidence="1">Uncharacterized protein</fullName>
    </submittedName>
</protein>
<accession>A0A5S5CHZ4</accession>
<sequence length="55" mass="6008">MIPTGEALLFVACNRSNTANAPNGMSKNGLTGENNFDYNESKARVAAWVISRNKY</sequence>
<dbReference type="EMBL" id="VNHS01000002">
    <property type="protein sequence ID" value="TYP78122.1"/>
    <property type="molecule type" value="Genomic_DNA"/>
</dbReference>
<organism evidence="1 2">
    <name type="scientific">Paenibacillus methanolicus</name>
    <dbReference type="NCBI Taxonomy" id="582686"/>
    <lineage>
        <taxon>Bacteria</taxon>
        <taxon>Bacillati</taxon>
        <taxon>Bacillota</taxon>
        <taxon>Bacilli</taxon>
        <taxon>Bacillales</taxon>
        <taxon>Paenibacillaceae</taxon>
        <taxon>Paenibacillus</taxon>
    </lineage>
</organism>
<dbReference type="AlphaFoldDB" id="A0A5S5CHZ4"/>
<gene>
    <name evidence="1" type="ORF">BCM02_102699</name>
</gene>